<dbReference type="PROSITE" id="PS50940">
    <property type="entry name" value="CHIT_BIND_II"/>
    <property type="match status" value="2"/>
</dbReference>
<feature type="domain" description="Chitin-binding type-2" evidence="1">
    <location>
        <begin position="143"/>
        <end position="199"/>
    </location>
</feature>
<dbReference type="Gene3D" id="2.170.140.10">
    <property type="entry name" value="Chitin binding domain"/>
    <property type="match status" value="2"/>
</dbReference>
<evidence type="ECO:0000313" key="3">
    <source>
        <dbReference type="Proteomes" id="UP001558652"/>
    </source>
</evidence>
<proteinExistence type="predicted"/>
<feature type="domain" description="Chitin-binding type-2" evidence="1">
    <location>
        <begin position="248"/>
        <end position="297"/>
    </location>
</feature>
<dbReference type="InterPro" id="IPR036508">
    <property type="entry name" value="Chitin-bd_dom_sf"/>
</dbReference>
<keyword evidence="3" id="KW-1185">Reference proteome</keyword>
<evidence type="ECO:0000259" key="1">
    <source>
        <dbReference type="PROSITE" id="PS50940"/>
    </source>
</evidence>
<dbReference type="SMART" id="SM00494">
    <property type="entry name" value="ChtBD2"/>
    <property type="match status" value="2"/>
</dbReference>
<dbReference type="SUPFAM" id="SSF57625">
    <property type="entry name" value="Invertebrate chitin-binding proteins"/>
    <property type="match status" value="2"/>
</dbReference>
<sequence>MFSEAHTAVQYIVDFRDKYYMCLRLDVRTSVRNHGTKNPLEVERDQCQTADMRVAVFFVFCAVFVSEAVGQSSNGVARLLNQVASTFSSAKQCSQAPDGAVKICSNETTAEVCFNQASVLVEFCTGSKPFCVQGECASNSAGTFICPAASGYFPSLDSCNSFYICSNSVPHLYECLDKSVYDHELKTCVKQSSSKPCNRFNCAGKHLKYAAYPGDRAFYALCFNSKPVAVGVCTKKNKGMDEVSQNCETYCKEEGNIADDSDCKGYHECLLQSGSKYKITQRKCPAGMIFNSLLAVCEPGTC</sequence>
<gene>
    <name evidence="2" type="ORF">AAG570_005957</name>
</gene>
<reference evidence="2 3" key="1">
    <citation type="submission" date="2024-07" db="EMBL/GenBank/DDBJ databases">
        <title>Chromosome-level genome assembly of the water stick insect Ranatra chinensis (Heteroptera: Nepidae).</title>
        <authorList>
            <person name="Liu X."/>
        </authorList>
    </citation>
    <scope>NUCLEOTIDE SEQUENCE [LARGE SCALE GENOMIC DNA]</scope>
    <source>
        <strain evidence="2">Cailab_2021Rc</strain>
        <tissue evidence="2">Muscle</tissue>
    </source>
</reference>
<dbReference type="AlphaFoldDB" id="A0ABD0XWM2"/>
<organism evidence="2 3">
    <name type="scientific">Ranatra chinensis</name>
    <dbReference type="NCBI Taxonomy" id="642074"/>
    <lineage>
        <taxon>Eukaryota</taxon>
        <taxon>Metazoa</taxon>
        <taxon>Ecdysozoa</taxon>
        <taxon>Arthropoda</taxon>
        <taxon>Hexapoda</taxon>
        <taxon>Insecta</taxon>
        <taxon>Pterygota</taxon>
        <taxon>Neoptera</taxon>
        <taxon>Paraneoptera</taxon>
        <taxon>Hemiptera</taxon>
        <taxon>Heteroptera</taxon>
        <taxon>Panheteroptera</taxon>
        <taxon>Nepomorpha</taxon>
        <taxon>Nepidae</taxon>
        <taxon>Ranatrinae</taxon>
        <taxon>Ranatra</taxon>
    </lineage>
</organism>
<comment type="caution">
    <text evidence="2">The sequence shown here is derived from an EMBL/GenBank/DDBJ whole genome shotgun (WGS) entry which is preliminary data.</text>
</comment>
<dbReference type="InterPro" id="IPR002557">
    <property type="entry name" value="Chitin-bd_dom"/>
</dbReference>
<name>A0ABD0XWM2_9HEMI</name>
<protein>
    <recommendedName>
        <fullName evidence="1">Chitin-binding type-2 domain-containing protein</fullName>
    </recommendedName>
</protein>
<accession>A0ABD0XWM2</accession>
<dbReference type="EMBL" id="JBFDAA010000019">
    <property type="protein sequence ID" value="KAL1115667.1"/>
    <property type="molecule type" value="Genomic_DNA"/>
</dbReference>
<dbReference type="Proteomes" id="UP001558652">
    <property type="component" value="Unassembled WGS sequence"/>
</dbReference>
<evidence type="ECO:0000313" key="2">
    <source>
        <dbReference type="EMBL" id="KAL1115667.1"/>
    </source>
</evidence>
<dbReference type="Pfam" id="PF01607">
    <property type="entry name" value="CBM_14"/>
    <property type="match status" value="2"/>
</dbReference>